<feature type="transmembrane region" description="Helical" evidence="1">
    <location>
        <begin position="12"/>
        <end position="30"/>
    </location>
</feature>
<dbReference type="AlphaFoldDB" id="A0A7X2T1W4"/>
<dbReference type="InterPro" id="IPR014197">
    <property type="entry name" value="Sporulation_prot_YunB"/>
</dbReference>
<sequence>MKEKKFKKSKYFYIIISFIIIYIMICLFYYTSSVLTPGLLGIAEAKYKSDAVEIIEQTSCDIYSKNYNYEDFITIEKDSAGNITMLRANTVKMSAVAQKVALDCTNKLKKQGIEGIKVPLGYASRNNIFGDAGPNITVKMKPIDRVEIKYESEFESAGINQTRHKIKVKLTAKIKIIVPTTSKEVEVCDEIPISETIIVGKVPNTNLQLN</sequence>
<gene>
    <name evidence="2" type="primary">yunB</name>
    <name evidence="2" type="ORF">FYJ33_12190</name>
</gene>
<organism evidence="2 3">
    <name type="scientific">Inconstantimicrobium porci</name>
    <dbReference type="NCBI Taxonomy" id="2652291"/>
    <lineage>
        <taxon>Bacteria</taxon>
        <taxon>Bacillati</taxon>
        <taxon>Bacillota</taxon>
        <taxon>Clostridia</taxon>
        <taxon>Eubacteriales</taxon>
        <taxon>Clostridiaceae</taxon>
        <taxon>Inconstantimicrobium</taxon>
    </lineage>
</organism>
<name>A0A7X2T1W4_9CLOT</name>
<keyword evidence="3" id="KW-1185">Reference proteome</keyword>
<dbReference type="RefSeq" id="WP_154532030.1">
    <property type="nucleotide sequence ID" value="NZ_VULX01000023.1"/>
</dbReference>
<evidence type="ECO:0000313" key="2">
    <source>
        <dbReference type="EMBL" id="MSR92131.1"/>
    </source>
</evidence>
<dbReference type="NCBIfam" id="TIGR02832">
    <property type="entry name" value="spo_yunB"/>
    <property type="match status" value="1"/>
</dbReference>
<comment type="caution">
    <text evidence="2">The sequence shown here is derived from an EMBL/GenBank/DDBJ whole genome shotgun (WGS) entry which is preliminary data.</text>
</comment>
<keyword evidence="1" id="KW-1133">Transmembrane helix</keyword>
<keyword evidence="1" id="KW-0812">Transmembrane</keyword>
<evidence type="ECO:0000313" key="3">
    <source>
        <dbReference type="Proteomes" id="UP000460287"/>
    </source>
</evidence>
<keyword evidence="1" id="KW-0472">Membrane</keyword>
<proteinExistence type="predicted"/>
<dbReference type="Pfam" id="PF09560">
    <property type="entry name" value="Spore_YunB"/>
    <property type="match status" value="1"/>
</dbReference>
<dbReference type="Proteomes" id="UP000460287">
    <property type="component" value="Unassembled WGS sequence"/>
</dbReference>
<accession>A0A7X2T1W4</accession>
<protein>
    <submittedName>
        <fullName evidence="2">Sporulation protein YunB</fullName>
    </submittedName>
</protein>
<evidence type="ECO:0000256" key="1">
    <source>
        <dbReference type="SAM" id="Phobius"/>
    </source>
</evidence>
<reference evidence="2 3" key="1">
    <citation type="submission" date="2019-08" db="EMBL/GenBank/DDBJ databases">
        <title>In-depth cultivation of the pig gut microbiome towards novel bacterial diversity and tailored functional studies.</title>
        <authorList>
            <person name="Wylensek D."/>
            <person name="Hitch T.C.A."/>
            <person name="Clavel T."/>
        </authorList>
    </citation>
    <scope>NUCLEOTIDE SEQUENCE [LARGE SCALE GENOMIC DNA]</scope>
    <source>
        <strain evidence="2 3">WCA-383-APC-5B</strain>
    </source>
</reference>
<dbReference type="EMBL" id="VULX01000023">
    <property type="protein sequence ID" value="MSR92131.1"/>
    <property type="molecule type" value="Genomic_DNA"/>
</dbReference>
<dbReference type="PIRSF" id="PIRSF021383">
    <property type="entry name" value="YunB"/>
    <property type="match status" value="1"/>
</dbReference>